<keyword evidence="2" id="KW-1185">Reference proteome</keyword>
<proteinExistence type="predicted"/>
<organism evidence="1 2">
    <name type="scientific">Lichenicoccus roseus</name>
    <dbReference type="NCBI Taxonomy" id="2683649"/>
    <lineage>
        <taxon>Bacteria</taxon>
        <taxon>Pseudomonadati</taxon>
        <taxon>Pseudomonadota</taxon>
        <taxon>Alphaproteobacteria</taxon>
        <taxon>Acetobacterales</taxon>
        <taxon>Acetobacteraceae</taxon>
        <taxon>Lichenicoccus</taxon>
    </lineage>
</organism>
<reference evidence="1 2" key="1">
    <citation type="submission" date="2019-05" db="EMBL/GenBank/DDBJ databases">
        <authorList>
            <person name="Pankratov T."/>
            <person name="Grouzdev D."/>
        </authorList>
    </citation>
    <scope>NUCLEOTIDE SEQUENCE [LARGE SCALE GENOMIC DNA]</scope>
    <source>
        <strain evidence="1 2">KEBCLARHB70R</strain>
    </source>
</reference>
<dbReference type="AlphaFoldDB" id="A0A5R9JDE3"/>
<evidence type="ECO:0000313" key="1">
    <source>
        <dbReference type="EMBL" id="TLU73416.1"/>
    </source>
</evidence>
<sequence length="65" mass="7124">MLEVVQQPDGRYAVRDIGGRSLDDVLAVFDTQREADEWMLSRTLTDEGADTGLGIMKPGAGERIT</sequence>
<gene>
    <name evidence="1" type="ORF">FE263_08475</name>
</gene>
<dbReference type="RefSeq" id="WP_138325496.1">
    <property type="nucleotide sequence ID" value="NZ_VCDI01000002.1"/>
</dbReference>
<accession>A0A5R9JDE3</accession>
<protein>
    <submittedName>
        <fullName evidence="1">Uncharacterized protein</fullName>
    </submittedName>
</protein>
<name>A0A5R9JDE3_9PROT</name>
<comment type="caution">
    <text evidence="1">The sequence shown here is derived from an EMBL/GenBank/DDBJ whole genome shotgun (WGS) entry which is preliminary data.</text>
</comment>
<dbReference type="EMBL" id="VCDI01000002">
    <property type="protein sequence ID" value="TLU73416.1"/>
    <property type="molecule type" value="Genomic_DNA"/>
</dbReference>
<dbReference type="Proteomes" id="UP000305654">
    <property type="component" value="Unassembled WGS sequence"/>
</dbReference>
<evidence type="ECO:0000313" key="2">
    <source>
        <dbReference type="Proteomes" id="UP000305654"/>
    </source>
</evidence>